<feature type="compositionally biased region" description="Basic residues" evidence="5">
    <location>
        <begin position="273"/>
        <end position="284"/>
    </location>
</feature>
<sequence>MAGPEATAAYQGFDAPSPVGVDKDFYAFKPSGHDNTPALAPGQPPVLLATEIKQLVERHNLTALFAHHKKDYNPRPSMYALVDHLPGIPVLSDTLFPGDCIKPNEGLKSASGATFSIDVSGDLLITMNDNRVWEPRTSGLGGTALFLTEEGKLSLVNAQGAVVWSVQPEDPEITKPVKCKLRYDGNLVIIDKRNSIVWDSKSGDPQLLEEAEKYERQSWLYSLIETPNMSNRALEPLDPSRMASVFKLEPRTSAGRRPMATDRHGARPATDSHRHHATGGHRTHTRDDPRGHSESGEPHRKKVKREKKDKKEKKAKKSKSAHKHRHSHNTGQEGPPPAPG</sequence>
<dbReference type="Proteomes" id="UP000054560">
    <property type="component" value="Unassembled WGS sequence"/>
</dbReference>
<organism evidence="7 8">
    <name type="scientific">Sphaeroforma arctica JP610</name>
    <dbReference type="NCBI Taxonomy" id="667725"/>
    <lineage>
        <taxon>Eukaryota</taxon>
        <taxon>Ichthyosporea</taxon>
        <taxon>Ichthyophonida</taxon>
        <taxon>Sphaeroforma</taxon>
    </lineage>
</organism>
<dbReference type="InterPro" id="IPR001480">
    <property type="entry name" value="Bulb-type_lectin_dom"/>
</dbReference>
<dbReference type="SUPFAM" id="SSF51110">
    <property type="entry name" value="alpha-D-mannose-specific plant lectins"/>
    <property type="match status" value="2"/>
</dbReference>
<protein>
    <recommendedName>
        <fullName evidence="6">Bulb-type lectin domain-containing protein</fullName>
    </recommendedName>
</protein>
<name>A0A0L0FV16_9EUKA</name>
<feature type="compositionally biased region" description="Basic residues" evidence="5">
    <location>
        <begin position="299"/>
        <end position="328"/>
    </location>
</feature>
<evidence type="ECO:0000256" key="3">
    <source>
        <dbReference type="ARBA" id="ARBA00023163"/>
    </source>
</evidence>
<keyword evidence="3" id="KW-0804">Transcription</keyword>
<comment type="subcellular location">
    <subcellularLocation>
        <location evidence="1">Nucleus</location>
    </subcellularLocation>
</comment>
<dbReference type="GO" id="GO:0003712">
    <property type="term" value="F:transcription coregulator activity"/>
    <property type="evidence" value="ECO:0007669"/>
    <property type="project" value="InterPro"/>
</dbReference>
<evidence type="ECO:0000256" key="4">
    <source>
        <dbReference type="ARBA" id="ARBA00023242"/>
    </source>
</evidence>
<reference evidence="7 8" key="1">
    <citation type="submission" date="2011-02" db="EMBL/GenBank/DDBJ databases">
        <title>The Genome Sequence of Sphaeroforma arctica JP610.</title>
        <authorList>
            <consortium name="The Broad Institute Genome Sequencing Platform"/>
            <person name="Russ C."/>
            <person name="Cuomo C."/>
            <person name="Young S.K."/>
            <person name="Zeng Q."/>
            <person name="Gargeya S."/>
            <person name="Alvarado L."/>
            <person name="Berlin A."/>
            <person name="Chapman S.B."/>
            <person name="Chen Z."/>
            <person name="Freedman E."/>
            <person name="Gellesch M."/>
            <person name="Goldberg J."/>
            <person name="Griggs A."/>
            <person name="Gujja S."/>
            <person name="Heilman E."/>
            <person name="Heiman D."/>
            <person name="Howarth C."/>
            <person name="Mehta T."/>
            <person name="Neiman D."/>
            <person name="Pearson M."/>
            <person name="Roberts A."/>
            <person name="Saif S."/>
            <person name="Shea T."/>
            <person name="Shenoy N."/>
            <person name="Sisk P."/>
            <person name="Stolte C."/>
            <person name="Sykes S."/>
            <person name="White J."/>
            <person name="Yandava C."/>
            <person name="Burger G."/>
            <person name="Gray M.W."/>
            <person name="Holland P.W.H."/>
            <person name="King N."/>
            <person name="Lang F.B.F."/>
            <person name="Roger A.J."/>
            <person name="Ruiz-Trillo I."/>
            <person name="Haas B."/>
            <person name="Nusbaum C."/>
            <person name="Birren B."/>
        </authorList>
    </citation>
    <scope>NUCLEOTIDE SEQUENCE [LARGE SCALE GENOMIC DNA]</scope>
    <source>
        <strain evidence="7 8">JP610</strain>
    </source>
</reference>
<dbReference type="InterPro" id="IPR019403">
    <property type="entry name" value="Mediator_Med19_met"/>
</dbReference>
<dbReference type="EMBL" id="KQ242156">
    <property type="protein sequence ID" value="KNC80406.1"/>
    <property type="molecule type" value="Genomic_DNA"/>
</dbReference>
<evidence type="ECO:0000256" key="1">
    <source>
        <dbReference type="ARBA" id="ARBA00004123"/>
    </source>
</evidence>
<evidence type="ECO:0000259" key="6">
    <source>
        <dbReference type="PROSITE" id="PS50927"/>
    </source>
</evidence>
<dbReference type="PROSITE" id="PS50927">
    <property type="entry name" value="BULB_LECTIN"/>
    <property type="match status" value="1"/>
</dbReference>
<evidence type="ECO:0000313" key="8">
    <source>
        <dbReference type="Proteomes" id="UP000054560"/>
    </source>
</evidence>
<gene>
    <name evidence="7" type="ORF">SARC_07235</name>
</gene>
<accession>A0A0L0FV16</accession>
<dbReference type="AlphaFoldDB" id="A0A0L0FV16"/>
<dbReference type="OrthoDB" id="1002452at2759"/>
<feature type="compositionally biased region" description="Basic and acidic residues" evidence="5">
    <location>
        <begin position="285"/>
        <end position="298"/>
    </location>
</feature>
<dbReference type="GO" id="GO:0006357">
    <property type="term" value="P:regulation of transcription by RNA polymerase II"/>
    <property type="evidence" value="ECO:0007669"/>
    <property type="project" value="InterPro"/>
</dbReference>
<evidence type="ECO:0000256" key="5">
    <source>
        <dbReference type="SAM" id="MobiDB-lite"/>
    </source>
</evidence>
<dbReference type="InterPro" id="IPR036426">
    <property type="entry name" value="Bulb-type_lectin_dom_sf"/>
</dbReference>
<evidence type="ECO:0000313" key="7">
    <source>
        <dbReference type="EMBL" id="KNC80406.1"/>
    </source>
</evidence>
<dbReference type="Pfam" id="PF10278">
    <property type="entry name" value="Med19"/>
    <property type="match status" value="1"/>
</dbReference>
<dbReference type="RefSeq" id="XP_014154308.1">
    <property type="nucleotide sequence ID" value="XM_014298833.1"/>
</dbReference>
<dbReference type="GO" id="GO:0016592">
    <property type="term" value="C:mediator complex"/>
    <property type="evidence" value="ECO:0007669"/>
    <property type="project" value="InterPro"/>
</dbReference>
<keyword evidence="8" id="KW-1185">Reference proteome</keyword>
<keyword evidence="2" id="KW-0805">Transcription regulation</keyword>
<proteinExistence type="predicted"/>
<feature type="region of interest" description="Disordered" evidence="5">
    <location>
        <begin position="247"/>
        <end position="340"/>
    </location>
</feature>
<evidence type="ECO:0000256" key="2">
    <source>
        <dbReference type="ARBA" id="ARBA00023015"/>
    </source>
</evidence>
<dbReference type="Gene3D" id="2.90.10.10">
    <property type="entry name" value="Bulb-type lectin domain"/>
    <property type="match status" value="1"/>
</dbReference>
<dbReference type="GeneID" id="25907739"/>
<feature type="domain" description="Bulb-type lectin" evidence="6">
    <location>
        <begin position="92"/>
        <end position="202"/>
    </location>
</feature>
<keyword evidence="4" id="KW-0539">Nucleus</keyword>